<dbReference type="Gene3D" id="3.40.140.30">
    <property type="entry name" value="Hypothetical protein TM1506"/>
    <property type="match status" value="1"/>
</dbReference>
<dbReference type="AlphaFoldDB" id="A0A2R3MPH7"/>
<dbReference type="InterPro" id="IPR015067">
    <property type="entry name" value="DUF1893_TM1506-like"/>
</dbReference>
<accession>A0A2R3MPH7</accession>
<dbReference type="KEGG" id="bhf:C3V43_03425"/>
<name>A0A2R3MPH7_9BACE</name>
<evidence type="ECO:0000313" key="1">
    <source>
        <dbReference type="EMBL" id="TCO96012.1"/>
    </source>
</evidence>
<dbReference type="GO" id="GO:0003824">
    <property type="term" value="F:catalytic activity"/>
    <property type="evidence" value="ECO:0007669"/>
    <property type="project" value="InterPro"/>
</dbReference>
<dbReference type="InterPro" id="IPR016193">
    <property type="entry name" value="Cytidine_deaminase-like"/>
</dbReference>
<dbReference type="Pfam" id="PF08973">
    <property type="entry name" value="TM1506"/>
    <property type="match status" value="1"/>
</dbReference>
<gene>
    <name evidence="1" type="ORF">EV202_102114</name>
</gene>
<dbReference type="EMBL" id="SLXB01000002">
    <property type="protein sequence ID" value="TCO96012.1"/>
    <property type="molecule type" value="Genomic_DNA"/>
</dbReference>
<protein>
    <submittedName>
        <fullName evidence="1">Uncharacterized protein DUF1893</fullName>
    </submittedName>
</protein>
<dbReference type="GeneID" id="94547506"/>
<dbReference type="RefSeq" id="WP_106068603.1">
    <property type="nucleotide sequence ID" value="NZ_CP027234.1"/>
</dbReference>
<dbReference type="InterPro" id="IPR037081">
    <property type="entry name" value="Hyp_TM1506"/>
</dbReference>
<sequence length="141" mass="15267">MECTIDMLHKGGYSCVMRNDKEIRTFTRRGVMDLYDLYQADPAFMRGAAIADKIIGKGAAALIVLGGIKKVYADVISSPALGLLRKADIDVAFAEEVPHIINRMGTGQCPLEAACSGLKSAEEMFPVIRSFISGIRSIPNT</sequence>
<reference evidence="1 2" key="1">
    <citation type="submission" date="2019-03" db="EMBL/GenBank/DDBJ databases">
        <title>Genomic Encyclopedia of Type Strains, Phase IV (KMG-IV): sequencing the most valuable type-strain genomes for metagenomic binning, comparative biology and taxonomic classification.</title>
        <authorList>
            <person name="Goeker M."/>
        </authorList>
    </citation>
    <scope>NUCLEOTIDE SEQUENCE [LARGE SCALE GENOMIC DNA]</scope>
    <source>
        <strain evidence="1 2">DSM 23917</strain>
    </source>
</reference>
<dbReference type="Proteomes" id="UP000295600">
    <property type="component" value="Unassembled WGS sequence"/>
</dbReference>
<evidence type="ECO:0000313" key="2">
    <source>
        <dbReference type="Proteomes" id="UP000295600"/>
    </source>
</evidence>
<comment type="caution">
    <text evidence="1">The sequence shown here is derived from an EMBL/GenBank/DDBJ whole genome shotgun (WGS) entry which is preliminary data.</text>
</comment>
<proteinExistence type="predicted"/>
<organism evidence="1 2">
    <name type="scientific">Prevotella heparinolytica</name>
    <dbReference type="NCBI Taxonomy" id="28113"/>
    <lineage>
        <taxon>Bacteria</taxon>
        <taxon>Pseudomonadati</taxon>
        <taxon>Bacteroidota</taxon>
        <taxon>Bacteroidia</taxon>
        <taxon>Bacteroidales</taxon>
        <taxon>Bacteroidaceae</taxon>
        <taxon>Bacteroides</taxon>
    </lineage>
</organism>
<dbReference type="SUPFAM" id="SSF53927">
    <property type="entry name" value="Cytidine deaminase-like"/>
    <property type="match status" value="1"/>
</dbReference>